<dbReference type="PROSITE" id="PS51464">
    <property type="entry name" value="SIS"/>
    <property type="match status" value="1"/>
</dbReference>
<keyword evidence="3" id="KW-0804">Transcription</keyword>
<dbReference type="Pfam" id="PF01380">
    <property type="entry name" value="SIS"/>
    <property type="match status" value="1"/>
</dbReference>
<dbReference type="InterPro" id="IPR000281">
    <property type="entry name" value="HTH_RpiR"/>
</dbReference>
<dbReference type="PANTHER" id="PTHR30514:SF1">
    <property type="entry name" value="HTH-TYPE TRANSCRIPTIONAL REGULATOR HEXR-RELATED"/>
    <property type="match status" value="1"/>
</dbReference>
<dbReference type="GO" id="GO:1901135">
    <property type="term" value="P:carbohydrate derivative metabolic process"/>
    <property type="evidence" value="ECO:0007669"/>
    <property type="project" value="InterPro"/>
</dbReference>
<dbReference type="EMBL" id="UAPV01000001">
    <property type="protein sequence ID" value="SPT69404.1"/>
    <property type="molecule type" value="Genomic_DNA"/>
</dbReference>
<dbReference type="GO" id="GO:0003677">
    <property type="term" value="F:DNA binding"/>
    <property type="evidence" value="ECO:0007669"/>
    <property type="project" value="UniProtKB-KW"/>
</dbReference>
<evidence type="ECO:0000256" key="1">
    <source>
        <dbReference type="ARBA" id="ARBA00023015"/>
    </source>
</evidence>
<feature type="domain" description="SIS" evidence="5">
    <location>
        <begin position="122"/>
        <end position="255"/>
    </location>
</feature>
<name>A0A2X0V4E9_9GAMM</name>
<keyword evidence="2" id="KW-0238">DNA-binding</keyword>
<dbReference type="CDD" id="cd05013">
    <property type="entry name" value="SIS_RpiR"/>
    <property type="match status" value="1"/>
</dbReference>
<evidence type="ECO:0000259" key="5">
    <source>
        <dbReference type="PROSITE" id="PS51464"/>
    </source>
</evidence>
<dbReference type="PANTHER" id="PTHR30514">
    <property type="entry name" value="GLUCOKINASE"/>
    <property type="match status" value="1"/>
</dbReference>
<keyword evidence="7" id="KW-1185">Reference proteome</keyword>
<evidence type="ECO:0000313" key="6">
    <source>
        <dbReference type="EMBL" id="SPT69404.1"/>
    </source>
</evidence>
<dbReference type="OrthoDB" id="257751at2"/>
<dbReference type="SUPFAM" id="SSF46689">
    <property type="entry name" value="Homeodomain-like"/>
    <property type="match status" value="1"/>
</dbReference>
<dbReference type="InterPro" id="IPR046348">
    <property type="entry name" value="SIS_dom_sf"/>
</dbReference>
<feature type="domain" description="HTH rpiR-type" evidence="4">
    <location>
        <begin position="2"/>
        <end position="78"/>
    </location>
</feature>
<keyword evidence="1" id="KW-0805">Transcription regulation</keyword>
<proteinExistence type="predicted"/>
<dbReference type="SUPFAM" id="SSF53697">
    <property type="entry name" value="SIS domain"/>
    <property type="match status" value="1"/>
</dbReference>
<dbReference type="RefSeq" id="WP_113743580.1">
    <property type="nucleotide sequence ID" value="NZ_UAPU01000007.1"/>
</dbReference>
<dbReference type="InterPro" id="IPR009057">
    <property type="entry name" value="Homeodomain-like_sf"/>
</dbReference>
<accession>A0A2X0V4E9</accession>
<dbReference type="InterPro" id="IPR001347">
    <property type="entry name" value="SIS_dom"/>
</dbReference>
<evidence type="ECO:0000313" key="7">
    <source>
        <dbReference type="Proteomes" id="UP000250086"/>
    </source>
</evidence>
<evidence type="ECO:0000256" key="2">
    <source>
        <dbReference type="ARBA" id="ARBA00023125"/>
    </source>
</evidence>
<evidence type="ECO:0000256" key="3">
    <source>
        <dbReference type="ARBA" id="ARBA00023163"/>
    </source>
</evidence>
<organism evidence="6 7">
    <name type="scientific">Anaerobiospirillum thomasii</name>
    <dbReference type="NCBI Taxonomy" id="179995"/>
    <lineage>
        <taxon>Bacteria</taxon>
        <taxon>Pseudomonadati</taxon>
        <taxon>Pseudomonadota</taxon>
        <taxon>Gammaproteobacteria</taxon>
        <taxon>Aeromonadales</taxon>
        <taxon>Succinivibrionaceae</taxon>
        <taxon>Anaerobiospirillum</taxon>
    </lineage>
</organism>
<sequence>MASLLERIQASIPDLSKSERKVASAILDDPALCVTQTIGQLAKRANVSEPTVHRFCKHYGANGFPDFKLALTANLSKSSVRQVRQVESGDSVEDIVHKVCSGLIYALQNNVMKTDSSKLARAIDLISQARRIVICACGFNSSSALFMQEQLLAIGLKSEYEEDSLKLNLCAVSLRPGDLLLCFSASGEDKEAVALCKALKEQGVSVICLCPDNSVLYDLSTINIAIGKKEALGEDLAAVYLMHKVYIKILVSGVKLRRSDLIGAYRERINDIYMRSLLTLNTRDNTLVENRSGSGSDDLLKPDEPITTINWNF</sequence>
<gene>
    <name evidence="6" type="primary">ybbH</name>
    <name evidence="6" type="ORF">NCTC13093_00776</name>
</gene>
<evidence type="ECO:0000259" key="4">
    <source>
        <dbReference type="PROSITE" id="PS51071"/>
    </source>
</evidence>
<dbReference type="InterPro" id="IPR047640">
    <property type="entry name" value="RpiR-like"/>
</dbReference>
<dbReference type="Gene3D" id="1.10.10.10">
    <property type="entry name" value="Winged helix-like DNA-binding domain superfamily/Winged helix DNA-binding domain"/>
    <property type="match status" value="1"/>
</dbReference>
<dbReference type="Pfam" id="PF01418">
    <property type="entry name" value="HTH_6"/>
    <property type="match status" value="1"/>
</dbReference>
<protein>
    <submittedName>
        <fullName evidence="6">Uncharacterized HTH-type transcriptional regulator ybbH</fullName>
    </submittedName>
</protein>
<dbReference type="GO" id="GO:0097367">
    <property type="term" value="F:carbohydrate derivative binding"/>
    <property type="evidence" value="ECO:0007669"/>
    <property type="project" value="InterPro"/>
</dbReference>
<dbReference type="PROSITE" id="PS51071">
    <property type="entry name" value="HTH_RPIR"/>
    <property type="match status" value="1"/>
</dbReference>
<dbReference type="InterPro" id="IPR035472">
    <property type="entry name" value="RpiR-like_SIS"/>
</dbReference>
<dbReference type="GO" id="GO:0003700">
    <property type="term" value="F:DNA-binding transcription factor activity"/>
    <property type="evidence" value="ECO:0007669"/>
    <property type="project" value="InterPro"/>
</dbReference>
<dbReference type="InterPro" id="IPR036388">
    <property type="entry name" value="WH-like_DNA-bd_sf"/>
</dbReference>
<dbReference type="Gene3D" id="3.40.50.10490">
    <property type="entry name" value="Glucose-6-phosphate isomerase like protein, domain 1"/>
    <property type="match status" value="1"/>
</dbReference>
<dbReference type="AlphaFoldDB" id="A0A2X0V4E9"/>
<dbReference type="Proteomes" id="UP000250086">
    <property type="component" value="Unassembled WGS sequence"/>
</dbReference>
<reference evidence="6 7" key="1">
    <citation type="submission" date="2018-06" db="EMBL/GenBank/DDBJ databases">
        <authorList>
            <consortium name="Pathogen Informatics"/>
            <person name="Doyle S."/>
        </authorList>
    </citation>
    <scope>NUCLEOTIDE SEQUENCE [LARGE SCALE GENOMIC DNA]</scope>
    <source>
        <strain evidence="6 7">NCTC13093</strain>
    </source>
</reference>